<feature type="transmembrane region" description="Helical" evidence="1">
    <location>
        <begin position="6"/>
        <end position="27"/>
    </location>
</feature>
<dbReference type="Proteomes" id="UP000228380">
    <property type="component" value="Chromosome 7"/>
</dbReference>
<dbReference type="OrthoDB" id="4062651at2759"/>
<protein>
    <submittedName>
        <fullName evidence="4">Nodulation receptor kinase-like</fullName>
    </submittedName>
</protein>
<dbReference type="SMART" id="SM00220">
    <property type="entry name" value="S_TKc"/>
    <property type="match status" value="1"/>
</dbReference>
<keyword evidence="3" id="KW-1185">Reference proteome</keyword>
<evidence type="ECO:0000259" key="2">
    <source>
        <dbReference type="PROSITE" id="PS50011"/>
    </source>
</evidence>
<dbReference type="RefSeq" id="XP_026661596.2">
    <property type="nucleotide sequence ID" value="XM_026805795.2"/>
</dbReference>
<evidence type="ECO:0000256" key="1">
    <source>
        <dbReference type="SAM" id="Phobius"/>
    </source>
</evidence>
<keyword evidence="1" id="KW-1133">Transmembrane helix</keyword>
<dbReference type="FunFam" id="1.10.510.10:FF:000530">
    <property type="entry name" value="probable receptor-like protein kinase At5g59700"/>
    <property type="match status" value="1"/>
</dbReference>
<gene>
    <name evidence="4" type="primary">LOC103710072</name>
</gene>
<dbReference type="InterPro" id="IPR000719">
    <property type="entry name" value="Prot_kinase_dom"/>
</dbReference>
<dbReference type="PANTHER" id="PTHR48055">
    <property type="entry name" value="LEUCINE-RICH REPEAT RECEPTOR PROTEIN KINASE EMS1"/>
    <property type="match status" value="1"/>
</dbReference>
<dbReference type="Pfam" id="PF00069">
    <property type="entry name" value="Pkinase"/>
    <property type="match status" value="1"/>
</dbReference>
<dbReference type="InterPro" id="IPR011009">
    <property type="entry name" value="Kinase-like_dom_sf"/>
</dbReference>
<accession>A0A8B8J671</accession>
<keyword evidence="1" id="KW-0812">Transmembrane</keyword>
<organism evidence="3 4">
    <name type="scientific">Phoenix dactylifera</name>
    <name type="common">Date palm</name>
    <dbReference type="NCBI Taxonomy" id="42345"/>
    <lineage>
        <taxon>Eukaryota</taxon>
        <taxon>Viridiplantae</taxon>
        <taxon>Streptophyta</taxon>
        <taxon>Embryophyta</taxon>
        <taxon>Tracheophyta</taxon>
        <taxon>Spermatophyta</taxon>
        <taxon>Magnoliopsida</taxon>
        <taxon>Liliopsida</taxon>
        <taxon>Arecaceae</taxon>
        <taxon>Coryphoideae</taxon>
        <taxon>Phoeniceae</taxon>
        <taxon>Phoenix</taxon>
    </lineage>
</organism>
<dbReference type="FunFam" id="3.30.200.20:FF:000608">
    <property type="entry name" value="Serine/threonine kinase protein"/>
    <property type="match status" value="1"/>
</dbReference>
<reference evidence="3" key="1">
    <citation type="journal article" date="2019" name="Nat. Commun.">
        <title>Genome-wide association mapping of date palm fruit traits.</title>
        <authorList>
            <person name="Hazzouri K.M."/>
            <person name="Gros-Balthazard M."/>
            <person name="Flowers J.M."/>
            <person name="Copetti D."/>
            <person name="Lemansour A."/>
            <person name="Lebrun M."/>
            <person name="Masmoudi K."/>
            <person name="Ferrand S."/>
            <person name="Dhar M.I."/>
            <person name="Fresquez Z.A."/>
            <person name="Rosas U."/>
            <person name="Zhang J."/>
            <person name="Talag J."/>
            <person name="Lee S."/>
            <person name="Kudrna D."/>
            <person name="Powell R.F."/>
            <person name="Leitch I.J."/>
            <person name="Krueger R.R."/>
            <person name="Wing R.A."/>
            <person name="Amiri K.M.A."/>
            <person name="Purugganan M.D."/>
        </authorList>
    </citation>
    <scope>NUCLEOTIDE SEQUENCE [LARGE SCALE GENOMIC DNA]</scope>
    <source>
        <strain evidence="3">cv. Khalas</strain>
    </source>
</reference>
<dbReference type="Gene3D" id="3.30.200.20">
    <property type="entry name" value="Phosphorylase Kinase, domain 1"/>
    <property type="match status" value="1"/>
</dbReference>
<dbReference type="PROSITE" id="PS50011">
    <property type="entry name" value="PROTEIN_KINASE_DOM"/>
    <property type="match status" value="1"/>
</dbReference>
<dbReference type="GO" id="GO:0004672">
    <property type="term" value="F:protein kinase activity"/>
    <property type="evidence" value="ECO:0007669"/>
    <property type="project" value="InterPro"/>
</dbReference>
<keyword evidence="1" id="KW-0472">Membrane</keyword>
<dbReference type="GO" id="GO:0005524">
    <property type="term" value="F:ATP binding"/>
    <property type="evidence" value="ECO:0007669"/>
    <property type="project" value="InterPro"/>
</dbReference>
<dbReference type="Gene3D" id="1.10.510.10">
    <property type="entry name" value="Transferase(Phosphotransferase) domain 1"/>
    <property type="match status" value="1"/>
</dbReference>
<dbReference type="PANTHER" id="PTHR48055:SF9">
    <property type="entry name" value="PROTEIN KINASE DOMAIN-CONTAINING PROTEIN"/>
    <property type="match status" value="1"/>
</dbReference>
<dbReference type="KEGG" id="pda:103710072"/>
<dbReference type="InterPro" id="IPR008271">
    <property type="entry name" value="Ser/Thr_kinase_AS"/>
</dbReference>
<evidence type="ECO:0000313" key="3">
    <source>
        <dbReference type="Proteomes" id="UP000228380"/>
    </source>
</evidence>
<dbReference type="PROSITE" id="PS00108">
    <property type="entry name" value="PROTEIN_KINASE_ST"/>
    <property type="match status" value="1"/>
</dbReference>
<reference evidence="4" key="2">
    <citation type="submission" date="2025-08" db="UniProtKB">
        <authorList>
            <consortium name="RefSeq"/>
        </authorList>
    </citation>
    <scope>IDENTIFICATION</scope>
    <source>
        <tissue evidence="4">Young leaves</tissue>
    </source>
</reference>
<dbReference type="InterPro" id="IPR051564">
    <property type="entry name" value="LRR_receptor-like_kinase"/>
</dbReference>
<feature type="domain" description="Protein kinase" evidence="2">
    <location>
        <begin position="73"/>
        <end position="341"/>
    </location>
</feature>
<dbReference type="SUPFAM" id="SSF56112">
    <property type="entry name" value="Protein kinase-like (PK-like)"/>
    <property type="match status" value="1"/>
</dbReference>
<dbReference type="AlphaFoldDB" id="A0A8B8J671"/>
<evidence type="ECO:0000313" key="4">
    <source>
        <dbReference type="RefSeq" id="XP_026661596.2"/>
    </source>
</evidence>
<dbReference type="GO" id="GO:0016020">
    <property type="term" value="C:membrane"/>
    <property type="evidence" value="ECO:0007669"/>
    <property type="project" value="TreeGrafter"/>
</dbReference>
<sequence>MDTGILVLIGSLVGVSVIILIILWHVLKRIYILNSSQADDCTITFSASKELVFEEPLCKKIPLKEIYAATNSLNDLNFIGQGIAGKVYKGVLSNGSNVAVKHIIKDGYAETFVREVTSLSHVRHPNLVALRGYCEEEDECFLVYELCSRGNLSEWLFGKDKILSWIQRLKIAIGSARGLWFLHTYPGGCIVHRDIKPANILLDEDFEARLSDFGLSKVMDLGVSYMSSEVRGTFGYVDPEYRQNHRVNAAGDVYSFGIVLLQILSGKRVINLNVRKPLPLDKMAKLLTKDGNISEFADPRLNGEYSAEAFEIVRKLALSCTSHKQKRPSMENVVTRLEKALEISTRDSEAYHVSTT</sequence>
<name>A0A8B8J671_PHODC</name>
<proteinExistence type="predicted"/>
<dbReference type="GeneID" id="103710072"/>